<gene>
    <name evidence="1" type="ORF">ONB1V03_LOCUS21361</name>
</gene>
<evidence type="ECO:0000313" key="2">
    <source>
        <dbReference type="Proteomes" id="UP000728032"/>
    </source>
</evidence>
<dbReference type="EMBL" id="OC955942">
    <property type="protein sequence ID" value="CAD7664803.1"/>
    <property type="molecule type" value="Genomic_DNA"/>
</dbReference>
<dbReference type="AlphaFoldDB" id="A0A7R9MT32"/>
<dbReference type="Proteomes" id="UP000728032">
    <property type="component" value="Unassembled WGS sequence"/>
</dbReference>
<proteinExistence type="predicted"/>
<dbReference type="OrthoDB" id="424974at2759"/>
<name>A0A7R9MT32_9ACAR</name>
<keyword evidence="2" id="KW-1185">Reference proteome</keyword>
<protein>
    <recommendedName>
        <fullName evidence="3">FAD dependent oxidoreductase domain-containing protein</fullName>
    </recommendedName>
</protein>
<accession>A0A7R9MT32</accession>
<dbReference type="EMBL" id="CAJPVJ010041117">
    <property type="protein sequence ID" value="CAG2181940.1"/>
    <property type="molecule type" value="Genomic_DNA"/>
</dbReference>
<reference evidence="1" key="1">
    <citation type="submission" date="2020-11" db="EMBL/GenBank/DDBJ databases">
        <authorList>
            <person name="Tran Van P."/>
        </authorList>
    </citation>
    <scope>NUCLEOTIDE SEQUENCE</scope>
</reference>
<dbReference type="Gene3D" id="3.50.50.60">
    <property type="entry name" value="FAD/NAD(P)-binding domain"/>
    <property type="match status" value="1"/>
</dbReference>
<organism evidence="1">
    <name type="scientific">Oppiella nova</name>
    <dbReference type="NCBI Taxonomy" id="334625"/>
    <lineage>
        <taxon>Eukaryota</taxon>
        <taxon>Metazoa</taxon>
        <taxon>Ecdysozoa</taxon>
        <taxon>Arthropoda</taxon>
        <taxon>Chelicerata</taxon>
        <taxon>Arachnida</taxon>
        <taxon>Acari</taxon>
        <taxon>Acariformes</taxon>
        <taxon>Sarcoptiformes</taxon>
        <taxon>Oribatida</taxon>
        <taxon>Brachypylina</taxon>
        <taxon>Oppioidea</taxon>
        <taxon>Oppiidae</taxon>
        <taxon>Oppiella</taxon>
    </lineage>
</organism>
<dbReference type="InterPro" id="IPR036188">
    <property type="entry name" value="FAD/NAD-bd_sf"/>
</dbReference>
<sequence>MAFKAKAQSLGVNYIKSEIIGFNIKNTGQTDSNGNDVQTCNEVIIRESDGTEKCVTFGTGIVCCGAYSGLIARYLGYGSHKSGVRSVALPIEPRYVYVIHCNDGPNSESPLMFDTSGVYIRPEGKGGNYLCSRCPEESEEPNVDSLEVDESFFECKSSVEILIMTISIGAQGLVVTAFKWHRQSDRQSWN</sequence>
<evidence type="ECO:0000313" key="1">
    <source>
        <dbReference type="EMBL" id="CAD7664803.1"/>
    </source>
</evidence>
<evidence type="ECO:0008006" key="3">
    <source>
        <dbReference type="Google" id="ProtNLM"/>
    </source>
</evidence>
<dbReference type="Gene3D" id="3.30.9.10">
    <property type="entry name" value="D-Amino Acid Oxidase, subunit A, domain 2"/>
    <property type="match status" value="1"/>
</dbReference>